<reference evidence="2 3" key="1">
    <citation type="submission" date="2022-06" db="EMBL/GenBank/DDBJ databases">
        <title>Dyella sp. Sa strain:Sa Genome sequencing.</title>
        <authorList>
            <person name="Park S."/>
        </authorList>
    </citation>
    <scope>NUCLEOTIDE SEQUENCE [LARGE SCALE GENOMIC DNA]</scope>
    <source>
        <strain evidence="2 3">Sa</strain>
    </source>
</reference>
<feature type="signal peptide" evidence="1">
    <location>
        <begin position="1"/>
        <end position="20"/>
    </location>
</feature>
<protein>
    <submittedName>
        <fullName evidence="2">Uncharacterized protein</fullName>
    </submittedName>
</protein>
<proteinExistence type="predicted"/>
<keyword evidence="1" id="KW-0732">Signal</keyword>
<sequence>MRHAWLVPVIALMLASQALAAERVVASGRADGNVPAWTVSARAPDGWTADCCTYARAIGVDAVVYRGEWSGEPQRVMVLNVWPARLASLDDELTADRTHYLHRDPAGRVLALPIAHPAMRCAANVYEGSDRLDDMVVFCDPGKASGVRLSWSMTLAADDDQRRALLEELLALVRSTSYRRGATPLPGPAAPH</sequence>
<evidence type="ECO:0000256" key="1">
    <source>
        <dbReference type="SAM" id="SignalP"/>
    </source>
</evidence>
<gene>
    <name evidence="2" type="ORF">NC595_19315</name>
</gene>
<organism evidence="2 3">
    <name type="scientific">Dyella lutea</name>
    <dbReference type="NCBI Taxonomy" id="2950441"/>
    <lineage>
        <taxon>Bacteria</taxon>
        <taxon>Pseudomonadati</taxon>
        <taxon>Pseudomonadota</taxon>
        <taxon>Gammaproteobacteria</taxon>
        <taxon>Lysobacterales</taxon>
        <taxon>Rhodanobacteraceae</taxon>
        <taxon>Dyella</taxon>
    </lineage>
</organism>
<keyword evidence="3" id="KW-1185">Reference proteome</keyword>
<accession>A0ABT1FFN6</accession>
<name>A0ABT1FFN6_9GAMM</name>
<dbReference type="RefSeq" id="WP_253569021.1">
    <property type="nucleotide sequence ID" value="NZ_JAMZEK010000005.1"/>
</dbReference>
<feature type="chain" id="PRO_5047489930" evidence="1">
    <location>
        <begin position="21"/>
        <end position="192"/>
    </location>
</feature>
<evidence type="ECO:0000313" key="2">
    <source>
        <dbReference type="EMBL" id="MCP1376204.1"/>
    </source>
</evidence>
<comment type="caution">
    <text evidence="2">The sequence shown here is derived from an EMBL/GenBank/DDBJ whole genome shotgun (WGS) entry which is preliminary data.</text>
</comment>
<dbReference type="EMBL" id="JAMZEK010000005">
    <property type="protein sequence ID" value="MCP1376204.1"/>
    <property type="molecule type" value="Genomic_DNA"/>
</dbReference>
<dbReference type="Proteomes" id="UP001204615">
    <property type="component" value="Unassembled WGS sequence"/>
</dbReference>
<evidence type="ECO:0000313" key="3">
    <source>
        <dbReference type="Proteomes" id="UP001204615"/>
    </source>
</evidence>